<keyword evidence="9" id="KW-1185">Reference proteome</keyword>
<dbReference type="RefSeq" id="WP_167949110.1">
    <property type="nucleotide sequence ID" value="NZ_BAAAPQ010000026.1"/>
</dbReference>
<protein>
    <recommendedName>
        <fullName evidence="10">Sugar phosphotransferase</fullName>
    </recommendedName>
</protein>
<organism evidence="8 9">
    <name type="scientific">Brevibacterium marinum</name>
    <dbReference type="NCBI Taxonomy" id="418643"/>
    <lineage>
        <taxon>Bacteria</taxon>
        <taxon>Bacillati</taxon>
        <taxon>Actinomycetota</taxon>
        <taxon>Actinomycetes</taxon>
        <taxon>Micrococcales</taxon>
        <taxon>Brevibacteriaceae</taxon>
        <taxon>Brevibacterium</taxon>
    </lineage>
</organism>
<feature type="domain" description="Stealth protein CR2 conserved region 2" evidence="4">
    <location>
        <begin position="283"/>
        <end position="389"/>
    </location>
</feature>
<dbReference type="PANTHER" id="PTHR24045">
    <property type="match status" value="1"/>
</dbReference>
<dbReference type="InterPro" id="IPR031356">
    <property type="entry name" value="Stealth_CR4"/>
</dbReference>
<dbReference type="Proteomes" id="UP000576792">
    <property type="component" value="Unassembled WGS sequence"/>
</dbReference>
<dbReference type="PANTHER" id="PTHR24045:SF0">
    <property type="entry name" value="N-ACETYLGLUCOSAMINE-1-PHOSPHOTRANSFERASE SUBUNITS ALPHA_BETA"/>
    <property type="match status" value="1"/>
</dbReference>
<dbReference type="Pfam" id="PF17102">
    <property type="entry name" value="Stealth_CR3"/>
    <property type="match status" value="1"/>
</dbReference>
<dbReference type="Pfam" id="PF11380">
    <property type="entry name" value="Stealth_CR2"/>
    <property type="match status" value="1"/>
</dbReference>
<keyword evidence="3" id="KW-0270">Exopolysaccharide synthesis</keyword>
<evidence type="ECO:0008006" key="10">
    <source>
        <dbReference type="Google" id="ProtNLM"/>
    </source>
</evidence>
<evidence type="ECO:0000256" key="2">
    <source>
        <dbReference type="ARBA" id="ARBA00022679"/>
    </source>
</evidence>
<dbReference type="GO" id="GO:0000271">
    <property type="term" value="P:polysaccharide biosynthetic process"/>
    <property type="evidence" value="ECO:0007669"/>
    <property type="project" value="UniProtKB-KW"/>
</dbReference>
<keyword evidence="2" id="KW-0808">Transferase</keyword>
<evidence type="ECO:0000259" key="7">
    <source>
        <dbReference type="Pfam" id="PF17103"/>
    </source>
</evidence>
<dbReference type="AlphaFoldDB" id="A0A846RMT4"/>
<comment type="caution">
    <text evidence="8">The sequence shown here is derived from an EMBL/GenBank/DDBJ whole genome shotgun (WGS) entry which is preliminary data.</text>
</comment>
<evidence type="ECO:0000259" key="6">
    <source>
        <dbReference type="Pfam" id="PF17102"/>
    </source>
</evidence>
<evidence type="ECO:0000313" key="9">
    <source>
        <dbReference type="Proteomes" id="UP000576792"/>
    </source>
</evidence>
<dbReference type="EMBL" id="JAATJN010000001">
    <property type="protein sequence ID" value="NJC55019.1"/>
    <property type="molecule type" value="Genomic_DNA"/>
</dbReference>
<evidence type="ECO:0000259" key="4">
    <source>
        <dbReference type="Pfam" id="PF11380"/>
    </source>
</evidence>
<evidence type="ECO:0000259" key="5">
    <source>
        <dbReference type="Pfam" id="PF17101"/>
    </source>
</evidence>
<name>A0A846RMT4_9MICO</name>
<evidence type="ECO:0000313" key="8">
    <source>
        <dbReference type="EMBL" id="NJC55019.1"/>
    </source>
</evidence>
<sequence>MGISEECGVKWRKRIVMRIGERLRRWGAEQASTKQKVTVSKLRHREYRWQRPFKERQAEAGLAPERGYDARAVAQDNLSVVTKTLCAAGVEFVVLPRSNEFNPIVVVAETEVQRAVEALLQLGADEGWYSHATCFSGRRGLLARFSSKPEDVSRIRCRRRLKARNGKLMNTRFEDIIIETWAVLGPEVERVDGDMHAEGTLHRRVSQRGVPVEYLVPEMWRKTVAHGGQLALPYPHLYEVVDPVDIVYTWVDGDDSAWRQRKRAVEAALEHGTVNETATISSRFTSRDELKYSLRSVEAYASWVNHIYIVTDGQVPVWLNREHPKITVVDHREIFTDSDALPVFNSHAIESQLHHIPGLSERYVYLNDDIFFLRPTDPSLFFTGNGHSKFFPSKASLDIGPPSVRDLPVLSAAKRNREFLQDRFDRTVTNKFKHTPHPQLRSVLSKMETEHSTEFERVARSTFRHPDDLSIPSALYHFYAYAIGRAIPSSIRYAYMDIAREDAELYFLRLYRRRDLDVLCLNDTNTAGADQEKLDEMMREFLEYQLPIPSTFEKRAQDQ</sequence>
<dbReference type="Pfam" id="PF17101">
    <property type="entry name" value="Stealth_CR1"/>
    <property type="match status" value="1"/>
</dbReference>
<proteinExistence type="inferred from homology"/>
<dbReference type="InterPro" id="IPR031358">
    <property type="entry name" value="Stealth_CR1"/>
</dbReference>
<accession>A0A846RMT4</accession>
<evidence type="ECO:0000256" key="1">
    <source>
        <dbReference type="ARBA" id="ARBA00007583"/>
    </source>
</evidence>
<evidence type="ECO:0000256" key="3">
    <source>
        <dbReference type="ARBA" id="ARBA00023169"/>
    </source>
</evidence>
<gene>
    <name evidence="8" type="ORF">BKA07_000054</name>
</gene>
<feature type="domain" description="Stealth protein CR4 conserved region 4" evidence="7">
    <location>
        <begin position="511"/>
        <end position="558"/>
    </location>
</feature>
<comment type="similarity">
    <text evidence="1">Belongs to the stealth family.</text>
</comment>
<dbReference type="InterPro" id="IPR031357">
    <property type="entry name" value="Stealth_CR3"/>
</dbReference>
<dbReference type="GO" id="GO:0016772">
    <property type="term" value="F:transferase activity, transferring phosphorus-containing groups"/>
    <property type="evidence" value="ECO:0007669"/>
    <property type="project" value="InterPro"/>
</dbReference>
<feature type="domain" description="Stealth protein CR1 conserved region 1" evidence="5">
    <location>
        <begin position="243"/>
        <end position="269"/>
    </location>
</feature>
<dbReference type="InterPro" id="IPR047141">
    <property type="entry name" value="Stealth"/>
</dbReference>
<dbReference type="Pfam" id="PF17103">
    <property type="entry name" value="Stealth_CR4"/>
    <property type="match status" value="1"/>
</dbReference>
<dbReference type="InterPro" id="IPR021520">
    <property type="entry name" value="Stealth_CR2"/>
</dbReference>
<feature type="domain" description="Stealth protein CR3 conserved region 3" evidence="6">
    <location>
        <begin position="433"/>
        <end position="481"/>
    </location>
</feature>
<reference evidence="8 9" key="1">
    <citation type="submission" date="2020-03" db="EMBL/GenBank/DDBJ databases">
        <title>Sequencing the genomes of 1000 actinobacteria strains.</title>
        <authorList>
            <person name="Klenk H.-P."/>
        </authorList>
    </citation>
    <scope>NUCLEOTIDE SEQUENCE [LARGE SCALE GENOMIC DNA]</scope>
    <source>
        <strain evidence="8 9">DSM 18964</strain>
    </source>
</reference>